<evidence type="ECO:0000259" key="11">
    <source>
        <dbReference type="Pfam" id="PF00561"/>
    </source>
</evidence>
<dbReference type="Pfam" id="PF00593">
    <property type="entry name" value="TonB_dep_Rec_b-barrel"/>
    <property type="match status" value="1"/>
</dbReference>
<accession>A0ABP0LLY2</accession>
<feature type="domain" description="AB hydrolase-1" evidence="11">
    <location>
        <begin position="829"/>
        <end position="1060"/>
    </location>
</feature>
<evidence type="ECO:0000256" key="3">
    <source>
        <dbReference type="ARBA" id="ARBA00022496"/>
    </source>
</evidence>
<dbReference type="InterPro" id="IPR036942">
    <property type="entry name" value="Beta-barrel_TonB_sf"/>
</dbReference>
<feature type="transmembrane region" description="Helical" evidence="10">
    <location>
        <begin position="768"/>
        <end position="788"/>
    </location>
</feature>
<keyword evidence="4 10" id="KW-0812">Transmembrane</keyword>
<proteinExistence type="predicted"/>
<comment type="subcellular location">
    <subcellularLocation>
        <location evidence="1">Cell outer membrane</location>
        <topology evidence="1">Multi-pass membrane protein</topology>
    </subcellularLocation>
</comment>
<name>A0ABP0LLY2_9DINO</name>
<feature type="domain" description="TonB-dependent receptor plug" evidence="13">
    <location>
        <begin position="60"/>
        <end position="169"/>
    </location>
</feature>
<dbReference type="InterPro" id="IPR039426">
    <property type="entry name" value="TonB-dep_rcpt-like"/>
</dbReference>
<keyword evidence="5" id="KW-0408">Iron</keyword>
<evidence type="ECO:0000259" key="12">
    <source>
        <dbReference type="Pfam" id="PF00593"/>
    </source>
</evidence>
<evidence type="ECO:0000256" key="2">
    <source>
        <dbReference type="ARBA" id="ARBA00022448"/>
    </source>
</evidence>
<dbReference type="InterPro" id="IPR000073">
    <property type="entry name" value="AB_hydrolase_1"/>
</dbReference>
<evidence type="ECO:0000313" key="14">
    <source>
        <dbReference type="EMBL" id="CAK9039574.1"/>
    </source>
</evidence>
<keyword evidence="9" id="KW-0998">Cell outer membrane</keyword>
<feature type="domain" description="TonB-dependent receptor-like beta-barrel" evidence="12">
    <location>
        <begin position="244"/>
        <end position="737"/>
    </location>
</feature>
<evidence type="ECO:0000313" key="15">
    <source>
        <dbReference type="Proteomes" id="UP001642464"/>
    </source>
</evidence>
<keyword evidence="2" id="KW-0813">Transport</keyword>
<keyword evidence="14" id="KW-0378">Hydrolase</keyword>
<dbReference type="Pfam" id="PF00561">
    <property type="entry name" value="Abhydrolase_1"/>
    <property type="match status" value="1"/>
</dbReference>
<dbReference type="GO" id="GO:0016787">
    <property type="term" value="F:hydrolase activity"/>
    <property type="evidence" value="ECO:0007669"/>
    <property type="project" value="UniProtKB-KW"/>
</dbReference>
<evidence type="ECO:0000256" key="4">
    <source>
        <dbReference type="ARBA" id="ARBA00022692"/>
    </source>
</evidence>
<dbReference type="PROSITE" id="PS52016">
    <property type="entry name" value="TONB_DEPENDENT_REC_3"/>
    <property type="match status" value="1"/>
</dbReference>
<reference evidence="14 15" key="1">
    <citation type="submission" date="2024-02" db="EMBL/GenBank/DDBJ databases">
        <authorList>
            <person name="Chen Y."/>
            <person name="Shah S."/>
            <person name="Dougan E. K."/>
            <person name="Thang M."/>
            <person name="Chan C."/>
        </authorList>
    </citation>
    <scope>NUCLEOTIDE SEQUENCE [LARGE SCALE GENOMIC DNA]</scope>
</reference>
<dbReference type="Gene3D" id="2.40.170.20">
    <property type="entry name" value="TonB-dependent receptor, beta-barrel domain"/>
    <property type="match status" value="1"/>
</dbReference>
<dbReference type="PROSITE" id="PS00018">
    <property type="entry name" value="EF_HAND_1"/>
    <property type="match status" value="1"/>
</dbReference>
<evidence type="ECO:0000256" key="6">
    <source>
        <dbReference type="ARBA" id="ARBA00023065"/>
    </source>
</evidence>
<evidence type="ECO:0000256" key="5">
    <source>
        <dbReference type="ARBA" id="ARBA00023004"/>
    </source>
</evidence>
<evidence type="ECO:0000259" key="13">
    <source>
        <dbReference type="Pfam" id="PF07715"/>
    </source>
</evidence>
<evidence type="ECO:0000256" key="1">
    <source>
        <dbReference type="ARBA" id="ARBA00004571"/>
    </source>
</evidence>
<dbReference type="InterPro" id="IPR018247">
    <property type="entry name" value="EF_Hand_1_Ca_BS"/>
</dbReference>
<evidence type="ECO:0000256" key="9">
    <source>
        <dbReference type="ARBA" id="ARBA00023237"/>
    </source>
</evidence>
<keyword evidence="15" id="KW-1185">Reference proteome</keyword>
<dbReference type="PRINTS" id="PR00111">
    <property type="entry name" value="ABHYDROLASE"/>
</dbReference>
<gene>
    <name evidence="14" type="ORF">SCF082_LOCUS23162</name>
</gene>
<evidence type="ECO:0000256" key="8">
    <source>
        <dbReference type="ARBA" id="ARBA00023136"/>
    </source>
</evidence>
<keyword evidence="3" id="KW-0410">Iron transport</keyword>
<comment type="caution">
    <text evidence="14">The sequence shown here is derived from an EMBL/GenBank/DDBJ whole genome shotgun (WGS) entry which is preliminary data.</text>
</comment>
<dbReference type="SUPFAM" id="SSF56935">
    <property type="entry name" value="Porins"/>
    <property type="match status" value="1"/>
</dbReference>
<keyword evidence="10" id="KW-1133">Transmembrane helix</keyword>
<keyword evidence="7" id="KW-0798">TonB box</keyword>
<evidence type="ECO:0000256" key="10">
    <source>
        <dbReference type="SAM" id="Phobius"/>
    </source>
</evidence>
<dbReference type="SUPFAM" id="SSF53474">
    <property type="entry name" value="alpha/beta-Hydrolases"/>
    <property type="match status" value="1"/>
</dbReference>
<keyword evidence="8 10" id="KW-0472">Membrane</keyword>
<sequence>MATFKKSLIVKGGLKAGLFAFCSTISLSAGGGFVLAQTETASTVSDDVIVVTARRRDESLLDVPIAVTAISGDQLAQQGVQDITYLSQSVPNLTLEVSRGTNSTLTAFIRGVGQQDPVAGFEAGVGIYVDDIYLNRPQVAVLDVYDVERIEVLRGPQGTLYGRNSVGGAVKYVTKRLGDDPMLRLRASGGTFGQFDIIGTAEAPLSDTLAVGGSVAYFSRNGFGENLTTGAENYNKDVLAFRASAEFDNDKVFVRLAGDYLKDDSNPKGGHRLIPGLLSGAPVLDDVFDSRGGITGENEAETYGAAMHVEIALNEQWTLKNIAAWRQDDNIQQIDFDALPSVDVDVPVIYENEQFTEELQLLYEGDVLAGVLGFYYIDANAFNTFDVVLATTGALPFVGLPGLNANTTGDVDTNSWSIFGDLTFDLENLVGLHGIELAVGGRYTSDKRASDVLRQTFIGGNTPPFGGTTSTLIATTSDFSGEETFTDFSPRVSLSWSPNGDHNLYASYSQGFKGGSFDPRGQSSAVTIDFDGDGDVDDADIFEFFLFEPEEVDSYEVGWKARFAEGRITSNLAVFYADYTNVQIPGSQGGTDPLTGAPTFIGVTTNAGGAEFIGVEWEGTALIAQDTFASGDSFSIAWGGGWIDADYTEFLVGTVDVSDQRVVQNTPEFSGAITTNYTHPVNFFGHGGDMSFITQTSYKSRTSQFEVPNPLLDQSGYGLFDASLVWNSSDGRLQIGIHGKNLFDREYRVAGYNFLAQNPDGSRPMKKFLFAILVLIGVGALIAGGIYWQAQQGVSAAELEARYATSVDRFVDIAGARVRIREEGDPSAPPLVLIHGFTHSLETWDGWAEALKPEYRVIRYDLLGHGLTGPDPRQRYAPAERAAFLGDIFDVLGIKSAAVAGNSLGGLAAWRFASDNPERVNALILISPGAYPLNGVSDEPAEIPATMKAYLLTAPEAGVRASAELIYADDNKVTERRVAVMRDMIQRKGNGAAMIDSLEEFTLPDPSSALARIEAPTLILWGEGDILIPIEQGRQIEQAIPNAQLIAYPGVGHAAQEEAPVETVADAIAFLNDYGAVAGPALNK</sequence>
<dbReference type="PANTHER" id="PTHR32552:SF81">
    <property type="entry name" value="TONB-DEPENDENT OUTER MEMBRANE RECEPTOR"/>
    <property type="match status" value="1"/>
</dbReference>
<dbReference type="InterPro" id="IPR012910">
    <property type="entry name" value="Plug_dom"/>
</dbReference>
<dbReference type="Pfam" id="PF07715">
    <property type="entry name" value="Plug"/>
    <property type="match status" value="1"/>
</dbReference>
<dbReference type="InterPro" id="IPR029058">
    <property type="entry name" value="AB_hydrolase_fold"/>
</dbReference>
<dbReference type="Proteomes" id="UP001642464">
    <property type="component" value="Unassembled WGS sequence"/>
</dbReference>
<organism evidence="14 15">
    <name type="scientific">Durusdinium trenchii</name>
    <dbReference type="NCBI Taxonomy" id="1381693"/>
    <lineage>
        <taxon>Eukaryota</taxon>
        <taxon>Sar</taxon>
        <taxon>Alveolata</taxon>
        <taxon>Dinophyceae</taxon>
        <taxon>Suessiales</taxon>
        <taxon>Symbiodiniaceae</taxon>
        <taxon>Durusdinium</taxon>
    </lineage>
</organism>
<dbReference type="EMBL" id="CAXAMM010016668">
    <property type="protein sequence ID" value="CAK9039574.1"/>
    <property type="molecule type" value="Genomic_DNA"/>
</dbReference>
<dbReference type="InterPro" id="IPR000531">
    <property type="entry name" value="Beta-barrel_TonB"/>
</dbReference>
<dbReference type="PANTHER" id="PTHR32552">
    <property type="entry name" value="FERRICHROME IRON RECEPTOR-RELATED"/>
    <property type="match status" value="1"/>
</dbReference>
<protein>
    <submittedName>
        <fullName evidence="14">2-hydroxy-6-oxononadienedioate/2-hydroxy-6-oxonon atrienedioate hydrolase 2 (2-hydroxy-6-ketonona-2)</fullName>
    </submittedName>
</protein>
<keyword evidence="6" id="KW-0406">Ion transport</keyword>
<dbReference type="Gene3D" id="3.40.50.1820">
    <property type="entry name" value="alpha/beta hydrolase"/>
    <property type="match status" value="1"/>
</dbReference>
<evidence type="ECO:0000256" key="7">
    <source>
        <dbReference type="ARBA" id="ARBA00023077"/>
    </source>
</evidence>